<name>A0A1I5Y320_9LACT</name>
<dbReference type="InterPro" id="IPR023214">
    <property type="entry name" value="HAD_sf"/>
</dbReference>
<dbReference type="SFLD" id="SFLDG01129">
    <property type="entry name" value="C1.5:_HAD__Beta-PGM__Phosphata"/>
    <property type="match status" value="1"/>
</dbReference>
<dbReference type="InterPro" id="IPR052550">
    <property type="entry name" value="Pyrimidine_5'-ntase_YjjG"/>
</dbReference>
<dbReference type="PRINTS" id="PR00413">
    <property type="entry name" value="HADHALOGNASE"/>
</dbReference>
<dbReference type="NCBIfam" id="TIGR02254">
    <property type="entry name" value="YjjG_YfnB"/>
    <property type="match status" value="1"/>
</dbReference>
<dbReference type="GO" id="GO:0008253">
    <property type="term" value="F:5'-nucleotidase activity"/>
    <property type="evidence" value="ECO:0007669"/>
    <property type="project" value="InterPro"/>
</dbReference>
<dbReference type="Gene3D" id="3.40.50.1000">
    <property type="entry name" value="HAD superfamily/HAD-like"/>
    <property type="match status" value="1"/>
</dbReference>
<dbReference type="InterPro" id="IPR011951">
    <property type="entry name" value="HAD-SF_hydro_IA_YjjG/PynA"/>
</dbReference>
<proteinExistence type="predicted"/>
<dbReference type="InterPro" id="IPR041492">
    <property type="entry name" value="HAD_2"/>
</dbReference>
<dbReference type="SUPFAM" id="SSF56784">
    <property type="entry name" value="HAD-like"/>
    <property type="match status" value="1"/>
</dbReference>
<dbReference type="InterPro" id="IPR006439">
    <property type="entry name" value="HAD-SF_hydro_IA"/>
</dbReference>
<dbReference type="PANTHER" id="PTHR47478:SF1">
    <property type="entry name" value="PYRIMIDINE 5'-NUCLEOTIDASE YJJG"/>
    <property type="match status" value="1"/>
</dbReference>
<sequence length="230" mass="26312">MKKYKHLIFDLDNTLLDFNDTEEQALKNVFKTFNVPETAESFDTYKSINKSLWSSLEKGTIAREDIFNTRFALFFKEYNLDVDGIKAEKLYRGFLNNGCKTIKNAEVLLSKLKKRNYRIYAGTNGMGITQRKRLTDSGLLNYFDDLFISEEIGYEKPDPRFFDTLFDSLHITDKESCLMIGDSLSSDILGAKNVEIDSVLYDPEQILSSSAATYTISDLLQIYSLLGEGK</sequence>
<dbReference type="Proteomes" id="UP000199136">
    <property type="component" value="Unassembled WGS sequence"/>
</dbReference>
<keyword evidence="2" id="KW-1185">Reference proteome</keyword>
<dbReference type="RefSeq" id="WP_092480782.1">
    <property type="nucleotide sequence ID" value="NZ_FOXW01000006.1"/>
</dbReference>
<dbReference type="SFLD" id="SFLDS00003">
    <property type="entry name" value="Haloacid_Dehalogenase"/>
    <property type="match status" value="1"/>
</dbReference>
<organism evidence="1 2">
    <name type="scientific">Desemzia incerta</name>
    <dbReference type="NCBI Taxonomy" id="82801"/>
    <lineage>
        <taxon>Bacteria</taxon>
        <taxon>Bacillati</taxon>
        <taxon>Bacillota</taxon>
        <taxon>Bacilli</taxon>
        <taxon>Lactobacillales</taxon>
        <taxon>Carnobacteriaceae</taxon>
        <taxon>Desemzia</taxon>
    </lineage>
</organism>
<accession>A0A1I5Y320</accession>
<evidence type="ECO:0000313" key="1">
    <source>
        <dbReference type="EMBL" id="SFQ38569.1"/>
    </source>
</evidence>
<dbReference type="EMBL" id="FOXW01000006">
    <property type="protein sequence ID" value="SFQ38569.1"/>
    <property type="molecule type" value="Genomic_DNA"/>
</dbReference>
<dbReference type="NCBIfam" id="TIGR01549">
    <property type="entry name" value="HAD-SF-IA-v1"/>
    <property type="match status" value="1"/>
</dbReference>
<gene>
    <name evidence="1" type="ORF">SAMN04488506_1747</name>
</gene>
<dbReference type="STRING" id="82801.SAMN04488506_1747"/>
<dbReference type="Pfam" id="PF13419">
    <property type="entry name" value="HAD_2"/>
    <property type="match status" value="1"/>
</dbReference>
<evidence type="ECO:0000313" key="2">
    <source>
        <dbReference type="Proteomes" id="UP000199136"/>
    </source>
</evidence>
<dbReference type="PANTHER" id="PTHR47478">
    <property type="match status" value="1"/>
</dbReference>
<protein>
    <submittedName>
        <fullName evidence="1">2-haloacid dehalogenase</fullName>
    </submittedName>
</protein>
<dbReference type="OrthoDB" id="9802350at2"/>
<dbReference type="Gene3D" id="1.10.150.240">
    <property type="entry name" value="Putative phosphatase, domain 2"/>
    <property type="match status" value="1"/>
</dbReference>
<dbReference type="InterPro" id="IPR036412">
    <property type="entry name" value="HAD-like_sf"/>
</dbReference>
<dbReference type="InterPro" id="IPR023198">
    <property type="entry name" value="PGP-like_dom2"/>
</dbReference>
<reference evidence="1 2" key="1">
    <citation type="submission" date="2016-10" db="EMBL/GenBank/DDBJ databases">
        <authorList>
            <person name="de Groot N.N."/>
        </authorList>
    </citation>
    <scope>NUCLEOTIDE SEQUENCE [LARGE SCALE GENOMIC DNA]</scope>
    <source>
        <strain evidence="1 2">DSM 20581</strain>
    </source>
</reference>
<dbReference type="AlphaFoldDB" id="A0A1I5Y320"/>